<evidence type="ECO:0000256" key="13">
    <source>
        <dbReference type="ARBA" id="ARBA00034000"/>
    </source>
</evidence>
<dbReference type="AlphaFoldDB" id="A0A845RKD5"/>
<feature type="compositionally biased region" description="Basic and acidic residues" evidence="16">
    <location>
        <begin position="712"/>
        <end position="742"/>
    </location>
</feature>
<dbReference type="GO" id="GO:0005886">
    <property type="term" value="C:plasma membrane"/>
    <property type="evidence" value="ECO:0007669"/>
    <property type="project" value="UniProtKB-SubCell"/>
</dbReference>
<dbReference type="SUPFAM" id="SSF56601">
    <property type="entry name" value="beta-lactamase/transpeptidase-like"/>
    <property type="match status" value="1"/>
</dbReference>
<comment type="caution">
    <text evidence="20">The sequence shown here is derived from an EMBL/GenBank/DDBJ whole genome shotgun (WGS) entry which is preliminary data.</text>
</comment>
<dbReference type="UniPathway" id="UPA00219"/>
<dbReference type="GO" id="GO:0009252">
    <property type="term" value="P:peptidoglycan biosynthetic process"/>
    <property type="evidence" value="ECO:0007669"/>
    <property type="project" value="UniProtKB-UniPathway"/>
</dbReference>
<evidence type="ECO:0000256" key="16">
    <source>
        <dbReference type="SAM" id="MobiDB-lite"/>
    </source>
</evidence>
<keyword evidence="6" id="KW-0645">Protease</keyword>
<comment type="catalytic activity">
    <reaction evidence="13">
        <text>Preferential cleavage: (Ac)2-L-Lys-D-Ala-|-D-Ala. Also transpeptidation of peptidyl-alanyl moieties that are N-acyl substituents of D-alanine.</text>
        <dbReference type="EC" id="3.4.16.4"/>
    </reaction>
</comment>
<keyword evidence="7" id="KW-0328">Glycosyltransferase</keyword>
<feature type="domain" description="Glycosyl transferase family 51" evidence="19">
    <location>
        <begin position="85"/>
        <end position="257"/>
    </location>
</feature>
<comment type="catalytic activity">
    <reaction evidence="15">
        <text>[GlcNAc-(1-&gt;4)-Mur2Ac(oyl-L-Ala-gamma-D-Glu-L-Lys-D-Ala-D-Ala)](n)-di-trans,octa-cis-undecaprenyl diphosphate + beta-D-GlcNAc-(1-&gt;4)-Mur2Ac(oyl-L-Ala-gamma-D-Glu-L-Lys-D-Ala-D-Ala)-di-trans,octa-cis-undecaprenyl diphosphate = [GlcNAc-(1-&gt;4)-Mur2Ac(oyl-L-Ala-gamma-D-Glu-L-Lys-D-Ala-D-Ala)](n+1)-di-trans,octa-cis-undecaprenyl diphosphate + di-trans,octa-cis-undecaprenyl diphosphate + H(+)</text>
        <dbReference type="Rhea" id="RHEA:23708"/>
        <dbReference type="Rhea" id="RHEA-COMP:9602"/>
        <dbReference type="Rhea" id="RHEA-COMP:9603"/>
        <dbReference type="ChEBI" id="CHEBI:15378"/>
        <dbReference type="ChEBI" id="CHEBI:58405"/>
        <dbReference type="ChEBI" id="CHEBI:60033"/>
        <dbReference type="ChEBI" id="CHEBI:78435"/>
        <dbReference type="EC" id="2.4.99.28"/>
    </reaction>
</comment>
<keyword evidence="12" id="KW-0511">Multifunctional enzyme</keyword>
<organism evidence="20 21">
    <name type="scientific">Anaerotruncus colihominis</name>
    <dbReference type="NCBI Taxonomy" id="169435"/>
    <lineage>
        <taxon>Bacteria</taxon>
        <taxon>Bacillati</taxon>
        <taxon>Bacillota</taxon>
        <taxon>Clostridia</taxon>
        <taxon>Eubacteriales</taxon>
        <taxon>Oscillospiraceae</taxon>
        <taxon>Anaerotruncus</taxon>
    </lineage>
</organism>
<feature type="region of interest" description="Disordered" evidence="16">
    <location>
        <begin position="710"/>
        <end position="757"/>
    </location>
</feature>
<keyword evidence="8" id="KW-0808">Transferase</keyword>
<sequence>MSSRKERSVGRIIGGTFANIGRVIAALIMVGIITGCIIACVLTVYILRYVNSDDQVSLDNIDMRYTTILYTEETDPETGDYVELQRLQTIENRIWVDYDQIPRHMIDAAVAIEDKRFWEHNGVDWKRTFGAFVNMFVPIYPTQAGGSTITQQLIKNITDDDAVNVQRKVREIFRALNLSKRYSREQILEAYLNTIYFNNGCYGVQAAANVYFGKDVSELSVAESASIIGITNAPGAYNPFTNPENNKKRQEDILYAMFEQGYLTQQKYDGAVAEKLVFTPQAAIDRVNPVYSYFTDYVIEQVISDLMEQYGFDYQVAQQMVTSGGLRIYTTVDTDMQNYVEDFYSDVKNFPTVTNQGEYPQSAAVILDTNGKILALAGGIGEKKGMREYSRATDAYRQCGSAIKPISAYLQAIETDMYTWSSKIDDSPIDLGGGHILVNHYMSYLGPITVDEAIQRSTNTVPVKIIQQITPKIAFDFMHDKLGMKSLVDRLVTPWGVASDIDVFPMALGGLTNGVTPLEIAGAYQIYANGGYFTQPYAYTQVLNADGDVLLTRDTTPRRVISPETATIVNRLMQRVTTGPYGTGGAAPFNQASYPVAGKTGTTDDDKDQWFMGITPYYVTAIWMGYDEPERIRYVGVPYPPPVLYKSLMRPLHEGLEPKQWPVWGDVQQATYCTTSGDLAGSSCPTTAVGWYKTSNVPPVCTTCDAAIAEDLGGRPGRDDKDKDFDPGKPDYEQGDSSDSRRIRPPSSGLTIRDEDE</sequence>
<dbReference type="InterPro" id="IPR012338">
    <property type="entry name" value="Beta-lactam/transpept-like"/>
</dbReference>
<evidence type="ECO:0000256" key="9">
    <source>
        <dbReference type="ARBA" id="ARBA00022801"/>
    </source>
</evidence>
<dbReference type="Gene3D" id="3.40.710.10">
    <property type="entry name" value="DD-peptidase/beta-lactamase superfamily"/>
    <property type="match status" value="1"/>
</dbReference>
<dbReference type="Pfam" id="PF00912">
    <property type="entry name" value="Transgly"/>
    <property type="match status" value="1"/>
</dbReference>
<dbReference type="EC" id="3.4.16.4" evidence="3"/>
<dbReference type="Gene3D" id="1.10.3810.10">
    <property type="entry name" value="Biosynthetic peptidoglycan transglycosylase-like"/>
    <property type="match status" value="1"/>
</dbReference>
<evidence type="ECO:0000256" key="8">
    <source>
        <dbReference type="ARBA" id="ARBA00022679"/>
    </source>
</evidence>
<name>A0A845RKD5_9FIRM</name>
<dbReference type="EC" id="2.4.99.28" evidence="14"/>
<keyword evidence="9" id="KW-0378">Hydrolase</keyword>
<dbReference type="InterPro" id="IPR001460">
    <property type="entry name" value="PCN-bd_Tpept"/>
</dbReference>
<evidence type="ECO:0000256" key="10">
    <source>
        <dbReference type="ARBA" id="ARBA00022968"/>
    </source>
</evidence>
<feature type="domain" description="Penicillin-binding protein transpeptidase" evidence="18">
    <location>
        <begin position="363"/>
        <end position="617"/>
    </location>
</feature>
<keyword evidence="17" id="KW-1133">Transmembrane helix</keyword>
<evidence type="ECO:0000256" key="3">
    <source>
        <dbReference type="ARBA" id="ARBA00012448"/>
    </source>
</evidence>
<feature type="transmembrane region" description="Helical" evidence="17">
    <location>
        <begin position="20"/>
        <end position="47"/>
    </location>
</feature>
<evidence type="ECO:0000313" key="20">
    <source>
        <dbReference type="EMBL" id="NBI79378.1"/>
    </source>
</evidence>
<evidence type="ECO:0000256" key="12">
    <source>
        <dbReference type="ARBA" id="ARBA00023268"/>
    </source>
</evidence>
<dbReference type="PANTHER" id="PTHR32282">
    <property type="entry name" value="BINDING PROTEIN TRANSPEPTIDASE, PUTATIVE-RELATED"/>
    <property type="match status" value="1"/>
</dbReference>
<dbReference type="GO" id="GO:0008955">
    <property type="term" value="F:peptidoglycan glycosyltransferase activity"/>
    <property type="evidence" value="ECO:0007669"/>
    <property type="project" value="UniProtKB-EC"/>
</dbReference>
<dbReference type="SUPFAM" id="SSF53955">
    <property type="entry name" value="Lysozyme-like"/>
    <property type="match status" value="1"/>
</dbReference>
<dbReference type="InterPro" id="IPR036950">
    <property type="entry name" value="PBP_transglycosylase"/>
</dbReference>
<evidence type="ECO:0000256" key="14">
    <source>
        <dbReference type="ARBA" id="ARBA00044770"/>
    </source>
</evidence>
<dbReference type="GO" id="GO:0046677">
    <property type="term" value="P:response to antibiotic"/>
    <property type="evidence" value="ECO:0007669"/>
    <property type="project" value="UniProtKB-KW"/>
</dbReference>
<comment type="function">
    <text evidence="1">Cell wall formation. Synthesis of cross-linked peptidoglycan from the lipid intermediates. The enzyme has a penicillin-insensitive transglycosylase N-terminal domain (formation of linear glycan strands) and a penicillin-sensitive transpeptidase C-terminal domain (cross-linking of the peptide subunits).</text>
</comment>
<dbReference type="Proteomes" id="UP000446348">
    <property type="component" value="Unassembled WGS sequence"/>
</dbReference>
<dbReference type="GO" id="GO:0008658">
    <property type="term" value="F:penicillin binding"/>
    <property type="evidence" value="ECO:0007669"/>
    <property type="project" value="InterPro"/>
</dbReference>
<dbReference type="PANTHER" id="PTHR32282:SF33">
    <property type="entry name" value="PEPTIDOGLYCAN GLYCOSYLTRANSFERASE"/>
    <property type="match status" value="1"/>
</dbReference>
<protein>
    <recommendedName>
        <fullName evidence="4">Penicillin-binding protein 1A</fullName>
        <ecNumber evidence="14">2.4.99.28</ecNumber>
        <ecNumber evidence="3">3.4.16.4</ecNumber>
    </recommendedName>
</protein>
<evidence type="ECO:0000256" key="5">
    <source>
        <dbReference type="ARBA" id="ARBA00022645"/>
    </source>
</evidence>
<proteinExistence type="predicted"/>
<evidence type="ECO:0000256" key="15">
    <source>
        <dbReference type="ARBA" id="ARBA00049902"/>
    </source>
</evidence>
<keyword evidence="10" id="KW-0735">Signal-anchor</keyword>
<dbReference type="Pfam" id="PF00905">
    <property type="entry name" value="Transpeptidase"/>
    <property type="match status" value="1"/>
</dbReference>
<dbReference type="GO" id="GO:0009002">
    <property type="term" value="F:serine-type D-Ala-D-Ala carboxypeptidase activity"/>
    <property type="evidence" value="ECO:0007669"/>
    <property type="project" value="UniProtKB-EC"/>
</dbReference>
<evidence type="ECO:0000256" key="2">
    <source>
        <dbReference type="ARBA" id="ARBA00004401"/>
    </source>
</evidence>
<evidence type="ECO:0000256" key="4">
    <source>
        <dbReference type="ARBA" id="ARBA00018638"/>
    </source>
</evidence>
<dbReference type="OrthoDB" id="9766909at2"/>
<comment type="subcellular location">
    <subcellularLocation>
        <location evidence="2">Cell membrane</location>
        <topology evidence="2">Single-pass type II membrane protein</topology>
    </subcellularLocation>
</comment>
<dbReference type="InterPro" id="IPR050396">
    <property type="entry name" value="Glycosyltr_51/Transpeptidase"/>
</dbReference>
<evidence type="ECO:0000256" key="1">
    <source>
        <dbReference type="ARBA" id="ARBA00002624"/>
    </source>
</evidence>
<dbReference type="InterPro" id="IPR023346">
    <property type="entry name" value="Lysozyme-like_dom_sf"/>
</dbReference>
<evidence type="ECO:0000256" key="11">
    <source>
        <dbReference type="ARBA" id="ARBA00023251"/>
    </source>
</evidence>
<dbReference type="EMBL" id="QXWZ01000019">
    <property type="protein sequence ID" value="NBI79378.1"/>
    <property type="molecule type" value="Genomic_DNA"/>
</dbReference>
<dbReference type="GO" id="GO:0006508">
    <property type="term" value="P:proteolysis"/>
    <property type="evidence" value="ECO:0007669"/>
    <property type="project" value="UniProtKB-KW"/>
</dbReference>
<evidence type="ECO:0000256" key="17">
    <source>
        <dbReference type="SAM" id="Phobius"/>
    </source>
</evidence>
<dbReference type="InterPro" id="IPR001264">
    <property type="entry name" value="Glyco_trans_51"/>
</dbReference>
<evidence type="ECO:0000256" key="6">
    <source>
        <dbReference type="ARBA" id="ARBA00022670"/>
    </source>
</evidence>
<dbReference type="RefSeq" id="WP_160210141.1">
    <property type="nucleotide sequence ID" value="NZ_QXWZ01000019.1"/>
</dbReference>
<evidence type="ECO:0000313" key="21">
    <source>
        <dbReference type="Proteomes" id="UP000446348"/>
    </source>
</evidence>
<accession>A0A845RKD5</accession>
<evidence type="ECO:0000259" key="18">
    <source>
        <dbReference type="Pfam" id="PF00905"/>
    </source>
</evidence>
<keyword evidence="17" id="KW-0812">Transmembrane</keyword>
<gene>
    <name evidence="20" type="ORF">D3Z39_10990</name>
</gene>
<keyword evidence="17" id="KW-0472">Membrane</keyword>
<evidence type="ECO:0000256" key="7">
    <source>
        <dbReference type="ARBA" id="ARBA00022676"/>
    </source>
</evidence>
<keyword evidence="5" id="KW-0121">Carboxypeptidase</keyword>
<evidence type="ECO:0000259" key="19">
    <source>
        <dbReference type="Pfam" id="PF00912"/>
    </source>
</evidence>
<keyword evidence="11" id="KW-0046">Antibiotic resistance</keyword>
<reference evidence="20 21" key="1">
    <citation type="submission" date="2018-08" db="EMBL/GenBank/DDBJ databases">
        <title>Murine metabolic-syndrome-specific gut microbial biobank.</title>
        <authorList>
            <person name="Liu C."/>
        </authorList>
    </citation>
    <scope>NUCLEOTIDE SEQUENCE [LARGE SCALE GENOMIC DNA]</scope>
    <source>
        <strain evidence="20 21">X69</strain>
    </source>
</reference>